<dbReference type="Proteomes" id="UP000649617">
    <property type="component" value="Unassembled WGS sequence"/>
</dbReference>
<keyword evidence="2" id="KW-1185">Reference proteome</keyword>
<reference evidence="1" key="1">
    <citation type="submission" date="2021-02" db="EMBL/GenBank/DDBJ databases">
        <authorList>
            <person name="Dougan E. K."/>
            <person name="Rhodes N."/>
            <person name="Thang M."/>
            <person name="Chan C."/>
        </authorList>
    </citation>
    <scope>NUCLEOTIDE SEQUENCE</scope>
</reference>
<sequence length="482" mass="54142">AVVVELGKKQLVNLCGENNEHAIITVTERAISIKLGWIMPAKCALEDVFKLAMPELSVGQSPGYQLVLPTKIVRCDAPLMYKIGFTHATGSTISGFSKAVGQCDRAHDAVLDGLAKASENRVEEKCHKLFTEFGLSLDIPISHIEVGNHEWQLPMIKPSHLYQHLADLGKLSLLYADEDPSILQQFWYRHRQIEPQNTIHDYFDSSALDPSRTIPLLLHGDEGRGRKHKPVMVINTHSWIGLGSRPYNRWHEEAPVLKRQTMGVNMQGSSVATRFLALVLPQTAYGKDSIYLDRMIDALIADLTKLQTVGVLVQGERWRLAVVGATGDLQWFCKAGKLVRSYNHVSKRSGQKTHTGICHLCLGGTPEFKFECFADNPSWLPSVGLEEPWVETPELIRRFHVNNANPADFFKPDVWHCLHLGLGKIFLANSFVEWLPHLPGTFSDRASWVSFVWVSLCVGSGSLFSRKLHLVFLFVFFDRMVS</sequence>
<gene>
    <name evidence="1" type="ORF">SPIL2461_LOCUS6314</name>
</gene>
<dbReference type="AlphaFoldDB" id="A0A812NCW2"/>
<accession>A0A812NCW2</accession>
<protein>
    <submittedName>
        <fullName evidence="1">Uncharacterized protein</fullName>
    </submittedName>
</protein>
<organism evidence="1 2">
    <name type="scientific">Symbiodinium pilosum</name>
    <name type="common">Dinoflagellate</name>
    <dbReference type="NCBI Taxonomy" id="2952"/>
    <lineage>
        <taxon>Eukaryota</taxon>
        <taxon>Sar</taxon>
        <taxon>Alveolata</taxon>
        <taxon>Dinophyceae</taxon>
        <taxon>Suessiales</taxon>
        <taxon>Symbiodiniaceae</taxon>
        <taxon>Symbiodinium</taxon>
    </lineage>
</organism>
<dbReference type="EMBL" id="CAJNIZ010009446">
    <property type="protein sequence ID" value="CAE7281693.1"/>
    <property type="molecule type" value="Genomic_DNA"/>
</dbReference>
<feature type="non-terminal residue" evidence="1">
    <location>
        <position position="1"/>
    </location>
</feature>
<dbReference type="OrthoDB" id="424885at2759"/>
<name>A0A812NCW2_SYMPI</name>
<evidence type="ECO:0000313" key="1">
    <source>
        <dbReference type="EMBL" id="CAE7281693.1"/>
    </source>
</evidence>
<evidence type="ECO:0000313" key="2">
    <source>
        <dbReference type="Proteomes" id="UP000649617"/>
    </source>
</evidence>
<comment type="caution">
    <text evidence="1">The sequence shown here is derived from an EMBL/GenBank/DDBJ whole genome shotgun (WGS) entry which is preliminary data.</text>
</comment>
<proteinExistence type="predicted"/>